<dbReference type="InterPro" id="IPR036610">
    <property type="entry name" value="PEBP-like_sf"/>
</dbReference>
<dbReference type="OrthoDB" id="440553at2759"/>
<dbReference type="Pfam" id="PF01161">
    <property type="entry name" value="PBP"/>
    <property type="match status" value="1"/>
</dbReference>
<organism evidence="2 3">
    <name type="scientific">Aspergillus ellipticus CBS 707.79</name>
    <dbReference type="NCBI Taxonomy" id="1448320"/>
    <lineage>
        <taxon>Eukaryota</taxon>
        <taxon>Fungi</taxon>
        <taxon>Dikarya</taxon>
        <taxon>Ascomycota</taxon>
        <taxon>Pezizomycotina</taxon>
        <taxon>Eurotiomycetes</taxon>
        <taxon>Eurotiomycetidae</taxon>
        <taxon>Eurotiales</taxon>
        <taxon>Aspergillaceae</taxon>
        <taxon>Aspergillus</taxon>
        <taxon>Aspergillus subgen. Circumdati</taxon>
    </lineage>
</organism>
<dbReference type="PANTHER" id="PTHR11362:SF141">
    <property type="entry name" value="PHOSPHATIDYLETHANOLAMINE-BINDING PROTEIN"/>
    <property type="match status" value="1"/>
</dbReference>
<feature type="non-terminal residue" evidence="2">
    <location>
        <position position="200"/>
    </location>
</feature>
<sequence length="200" mass="22431">MLPPVLLFLALATAQIDPLPTYDQTLYLRYPNTRWVEPGEDLLMADTHPLPHLSTHGLSHTATYLLLFLDLDVVYGRDSTVILHWYQPDLLTLTHNPNPNQHPLLLPTTPEDDNTYLLPTPSPLQNASYIPPRPPSHTHHRYVYLLFDQPRTYTFPACFSHIFPPTPAARAGFDAAQFVAAAGLGPPVAGNWFFVVSEDS</sequence>
<dbReference type="InterPro" id="IPR008914">
    <property type="entry name" value="PEBP"/>
</dbReference>
<dbReference type="Gene3D" id="3.90.280.10">
    <property type="entry name" value="PEBP-like"/>
    <property type="match status" value="1"/>
</dbReference>
<dbReference type="GO" id="GO:0046578">
    <property type="term" value="P:regulation of Ras protein signal transduction"/>
    <property type="evidence" value="ECO:0007669"/>
    <property type="project" value="TreeGrafter"/>
</dbReference>
<dbReference type="VEuPathDB" id="FungiDB:BO71DRAFT_326442"/>
<keyword evidence="3" id="KW-1185">Reference proteome</keyword>
<gene>
    <name evidence="2" type="ORF">BO71DRAFT_326442</name>
</gene>
<feature type="chain" id="PRO_5016272684" evidence="1">
    <location>
        <begin position="19"/>
        <end position="200"/>
    </location>
</feature>
<dbReference type="STRING" id="1448320.A0A319D9G8"/>
<dbReference type="GO" id="GO:0030414">
    <property type="term" value="F:peptidase inhibitor activity"/>
    <property type="evidence" value="ECO:0007669"/>
    <property type="project" value="TreeGrafter"/>
</dbReference>
<feature type="signal peptide" evidence="1">
    <location>
        <begin position="1"/>
        <end position="18"/>
    </location>
</feature>
<dbReference type="InterPro" id="IPR035810">
    <property type="entry name" value="PEBP_euk"/>
</dbReference>
<name>A0A319D9G8_9EURO</name>
<dbReference type="PANTHER" id="PTHR11362">
    <property type="entry name" value="PHOSPHATIDYLETHANOLAMINE-BINDING PROTEIN"/>
    <property type="match status" value="1"/>
</dbReference>
<evidence type="ECO:0000313" key="2">
    <source>
        <dbReference type="EMBL" id="PYH93969.1"/>
    </source>
</evidence>
<dbReference type="GO" id="GO:0030162">
    <property type="term" value="P:regulation of proteolysis"/>
    <property type="evidence" value="ECO:0007669"/>
    <property type="project" value="TreeGrafter"/>
</dbReference>
<dbReference type="CDD" id="cd00866">
    <property type="entry name" value="PEBP_euk"/>
    <property type="match status" value="1"/>
</dbReference>
<protein>
    <submittedName>
        <fullName evidence="2">PEBP-like protein</fullName>
    </submittedName>
</protein>
<evidence type="ECO:0000256" key="1">
    <source>
        <dbReference type="SAM" id="SignalP"/>
    </source>
</evidence>
<dbReference type="SUPFAM" id="SSF49777">
    <property type="entry name" value="PEBP-like"/>
    <property type="match status" value="1"/>
</dbReference>
<keyword evidence="1" id="KW-0732">Signal</keyword>
<dbReference type="Proteomes" id="UP000247810">
    <property type="component" value="Unassembled WGS sequence"/>
</dbReference>
<reference evidence="2 3" key="1">
    <citation type="submission" date="2018-02" db="EMBL/GenBank/DDBJ databases">
        <title>The genomes of Aspergillus section Nigri reveals drivers in fungal speciation.</title>
        <authorList>
            <consortium name="DOE Joint Genome Institute"/>
            <person name="Vesth T.C."/>
            <person name="Nybo J."/>
            <person name="Theobald S."/>
            <person name="Brandl J."/>
            <person name="Frisvad J.C."/>
            <person name="Nielsen K.F."/>
            <person name="Lyhne E.K."/>
            <person name="Kogle M.E."/>
            <person name="Kuo A."/>
            <person name="Riley R."/>
            <person name="Clum A."/>
            <person name="Nolan M."/>
            <person name="Lipzen A."/>
            <person name="Salamov A."/>
            <person name="Henrissat B."/>
            <person name="Wiebenga A."/>
            <person name="De vries R.P."/>
            <person name="Grigoriev I.V."/>
            <person name="Mortensen U.H."/>
            <person name="Andersen M.R."/>
            <person name="Baker S.E."/>
        </authorList>
    </citation>
    <scope>NUCLEOTIDE SEQUENCE [LARGE SCALE GENOMIC DNA]</scope>
    <source>
        <strain evidence="2 3">CBS 707.79</strain>
    </source>
</reference>
<evidence type="ECO:0000313" key="3">
    <source>
        <dbReference type="Proteomes" id="UP000247810"/>
    </source>
</evidence>
<dbReference type="EMBL" id="KZ825882">
    <property type="protein sequence ID" value="PYH93969.1"/>
    <property type="molecule type" value="Genomic_DNA"/>
</dbReference>
<proteinExistence type="predicted"/>
<dbReference type="AlphaFoldDB" id="A0A319D9G8"/>
<accession>A0A319D9G8</accession>
<dbReference type="GO" id="GO:0005543">
    <property type="term" value="F:phospholipid binding"/>
    <property type="evidence" value="ECO:0007669"/>
    <property type="project" value="TreeGrafter"/>
</dbReference>